<dbReference type="InterPro" id="IPR007867">
    <property type="entry name" value="GMC_OxRtase_C"/>
</dbReference>
<dbReference type="SUPFAM" id="SSF51905">
    <property type="entry name" value="FAD/NAD(P)-binding domain"/>
    <property type="match status" value="1"/>
</dbReference>
<dbReference type="SUPFAM" id="SSF54373">
    <property type="entry name" value="FAD-linked reductases, C-terminal domain"/>
    <property type="match status" value="1"/>
</dbReference>
<dbReference type="GO" id="GO:0016614">
    <property type="term" value="F:oxidoreductase activity, acting on CH-OH group of donors"/>
    <property type="evidence" value="ECO:0007669"/>
    <property type="project" value="InterPro"/>
</dbReference>
<feature type="domain" description="Glucose-methanol-choline oxidoreductase N-terminal" evidence="4">
    <location>
        <begin position="352"/>
        <end position="366"/>
    </location>
</feature>
<feature type="compositionally biased region" description="Low complexity" evidence="2">
    <location>
        <begin position="878"/>
        <end position="891"/>
    </location>
</feature>
<dbReference type="Gene3D" id="3.50.50.60">
    <property type="entry name" value="FAD/NAD(P)-binding domain"/>
    <property type="match status" value="2"/>
</dbReference>
<evidence type="ECO:0000256" key="3">
    <source>
        <dbReference type="SAM" id="SignalP"/>
    </source>
</evidence>
<feature type="region of interest" description="Disordered" evidence="2">
    <location>
        <begin position="878"/>
        <end position="902"/>
    </location>
</feature>
<reference evidence="5 6" key="1">
    <citation type="submission" date="2018-02" db="EMBL/GenBank/DDBJ databases">
        <title>Draft genome sequences of Elsinoe sp., causing black scab on jojoba.</title>
        <authorList>
            <person name="Stodart B."/>
            <person name="Jeffress S."/>
            <person name="Ash G."/>
            <person name="Arun Chinnappa K."/>
        </authorList>
    </citation>
    <scope>NUCLEOTIDE SEQUENCE [LARGE SCALE GENOMIC DNA]</scope>
    <source>
        <strain evidence="5 6">Hillstone_2</strain>
    </source>
</reference>
<feature type="signal peptide" evidence="3">
    <location>
        <begin position="1"/>
        <end position="17"/>
    </location>
</feature>
<evidence type="ECO:0000256" key="1">
    <source>
        <dbReference type="ARBA" id="ARBA00010790"/>
    </source>
</evidence>
<dbReference type="InterPro" id="IPR000172">
    <property type="entry name" value="GMC_OxRdtase_N"/>
</dbReference>
<dbReference type="PANTHER" id="PTHR11552">
    <property type="entry name" value="GLUCOSE-METHANOL-CHOLINE GMC OXIDOREDUCTASE"/>
    <property type="match status" value="1"/>
</dbReference>
<keyword evidence="3" id="KW-0732">Signal</keyword>
<evidence type="ECO:0000256" key="2">
    <source>
        <dbReference type="SAM" id="MobiDB-lite"/>
    </source>
</evidence>
<dbReference type="PROSITE" id="PS00624">
    <property type="entry name" value="GMC_OXRED_2"/>
    <property type="match status" value="1"/>
</dbReference>
<name>A0A4U7AXR4_9PEZI</name>
<dbReference type="EMBL" id="PTQR01000106">
    <property type="protein sequence ID" value="TKX19887.1"/>
    <property type="molecule type" value="Genomic_DNA"/>
</dbReference>
<dbReference type="Gene3D" id="3.30.410.40">
    <property type="match status" value="1"/>
</dbReference>
<organism evidence="5 6">
    <name type="scientific">Elsinoe australis</name>
    <dbReference type="NCBI Taxonomy" id="40998"/>
    <lineage>
        <taxon>Eukaryota</taxon>
        <taxon>Fungi</taxon>
        <taxon>Dikarya</taxon>
        <taxon>Ascomycota</taxon>
        <taxon>Pezizomycotina</taxon>
        <taxon>Dothideomycetes</taxon>
        <taxon>Dothideomycetidae</taxon>
        <taxon>Myriangiales</taxon>
        <taxon>Elsinoaceae</taxon>
        <taxon>Elsinoe</taxon>
    </lineage>
</organism>
<dbReference type="Gene3D" id="3.30.560.10">
    <property type="entry name" value="Glucose Oxidase, domain 3"/>
    <property type="match status" value="1"/>
</dbReference>
<dbReference type="PANTHER" id="PTHR11552:SF115">
    <property type="entry name" value="DEHYDROGENASE XPTC-RELATED"/>
    <property type="match status" value="1"/>
</dbReference>
<protein>
    <submittedName>
        <fullName evidence="5">GMC oxidoreductase-like protein 11</fullName>
    </submittedName>
</protein>
<proteinExistence type="inferred from homology"/>
<evidence type="ECO:0000259" key="4">
    <source>
        <dbReference type="PROSITE" id="PS00624"/>
    </source>
</evidence>
<dbReference type="GO" id="GO:0044550">
    <property type="term" value="P:secondary metabolite biosynthetic process"/>
    <property type="evidence" value="ECO:0007669"/>
    <property type="project" value="TreeGrafter"/>
</dbReference>
<sequence>MASLLLPASLLISIISALPLNSPLLPSYDYIIVGGGPSGLTVANRLSEDPNINVLVIEAGQADHAEPSVRSPFLAGQNIGSIYDWNLTTVPQTALDGTSRPISQGRVLGGGTVIGGLIYERPSRGDIDDWGWDDLEPYFKKAESYSRGLFRRQQQANITAQDLDAFGYSGPVKVSYPMYAYNQSSSVMTGLNELNLPNMADMSSGNMSGAALLPLTVDPSSNDRSDARTAYLDPYLERPNLNVITGEMVTQVLLESVASNISSVASSFNSTLSSSAGTPLSMSVPNSRSAPIGSWSWRTRRNARLSHMLPRQSLPLSGNRPSLRAIGVEIASNGSSLRRSIKATREVIVAAGAVRTPQLLKLSGIGPRSELESLRLTVRIDLPGVGSNLQDHSLLSLTYPQRASRYSSSGISRNATNLTPLANLSIGPQEAIVLQPIIRASNRTTQLTTLAQTQNIAQFASNGTELTVITGFQAQRSLILTAMLSTSQSAWEIIGSNEGGWAIANRRMLSRGTVMLQSSSPFAAPIVDLRYGSNPVDLEIILDAVIFANRLFMTSPFRNSNLTSSRSTMSATTAAAVLQLIRQRVQTSYNLAGTAAMLPLNLGGVVDSQLLVYGTSNLRVVDASIMPLIPASNLQAVVYGVAEKAADLIKSARSGTLPINSPVATSISIGASSALPIGSTSGVSSGGTAAVQAGISASVFASLGATRPASDLVAASGNAGSVAQSAALASRFSSSFLTSANTAGIASVTSSAPNGLSSIIPSQLTTASFSSGVTSATSGVQSAGILRSTISAVFGSTASAMVLVNPGISQPAASLTFSNTGMTRSTILGTFGTTGSSIVVVNAPIARPTTPTSAASLIVGSTTIAALTQASTFVPQSAVPSISAGPPGASSNQGNASTISTGTTPSTLVDNLVIRTVPSGLQAINGSSNGTSRVTMPVYVTTV</sequence>
<dbReference type="Pfam" id="PF05199">
    <property type="entry name" value="GMC_oxred_C"/>
    <property type="match status" value="1"/>
</dbReference>
<dbReference type="AlphaFoldDB" id="A0A4U7AXR4"/>
<evidence type="ECO:0000313" key="5">
    <source>
        <dbReference type="EMBL" id="TKX19887.1"/>
    </source>
</evidence>
<dbReference type="Pfam" id="PF00732">
    <property type="entry name" value="GMC_oxred_N"/>
    <property type="match status" value="2"/>
</dbReference>
<accession>A0A4U7AXR4</accession>
<dbReference type="InterPro" id="IPR012132">
    <property type="entry name" value="GMC_OxRdtase"/>
</dbReference>
<dbReference type="InterPro" id="IPR036188">
    <property type="entry name" value="FAD/NAD-bd_sf"/>
</dbReference>
<feature type="compositionally biased region" description="Polar residues" evidence="2">
    <location>
        <begin position="892"/>
        <end position="902"/>
    </location>
</feature>
<gene>
    <name evidence="5" type="ORF">C1H76_8085</name>
</gene>
<comment type="caution">
    <text evidence="5">The sequence shown here is derived from an EMBL/GenBank/DDBJ whole genome shotgun (WGS) entry which is preliminary data.</text>
</comment>
<dbReference type="GO" id="GO:0050660">
    <property type="term" value="F:flavin adenine dinucleotide binding"/>
    <property type="evidence" value="ECO:0007669"/>
    <property type="project" value="InterPro"/>
</dbReference>
<dbReference type="Proteomes" id="UP000308133">
    <property type="component" value="Unassembled WGS sequence"/>
</dbReference>
<evidence type="ECO:0000313" key="6">
    <source>
        <dbReference type="Proteomes" id="UP000308133"/>
    </source>
</evidence>
<comment type="similarity">
    <text evidence="1">Belongs to the GMC oxidoreductase family.</text>
</comment>
<feature type="chain" id="PRO_5020255503" evidence="3">
    <location>
        <begin position="18"/>
        <end position="943"/>
    </location>
</feature>